<name>A0A495J3B9_9SPHI</name>
<dbReference type="RefSeq" id="WP_121198694.1">
    <property type="nucleotide sequence ID" value="NZ_RBKU01000001.1"/>
</dbReference>
<organism evidence="1 2">
    <name type="scientific">Mucilaginibacter gracilis</name>
    <dbReference type="NCBI Taxonomy" id="423350"/>
    <lineage>
        <taxon>Bacteria</taxon>
        <taxon>Pseudomonadati</taxon>
        <taxon>Bacteroidota</taxon>
        <taxon>Sphingobacteriia</taxon>
        <taxon>Sphingobacteriales</taxon>
        <taxon>Sphingobacteriaceae</taxon>
        <taxon>Mucilaginibacter</taxon>
    </lineage>
</organism>
<protein>
    <submittedName>
        <fullName evidence="1">Uncharacterized protein</fullName>
    </submittedName>
</protein>
<gene>
    <name evidence="1" type="ORF">BDD43_3373</name>
</gene>
<sequence>MKNNKFETILDAYQLVEGAHIRAKQYPEEIFTLAAYQADKRGYMAYPVDNGVMYQDFGVLITESELMNDYEIGSKALTEPGLSRKVA</sequence>
<reference evidence="1 2" key="1">
    <citation type="submission" date="2018-10" db="EMBL/GenBank/DDBJ databases">
        <title>Genomic Encyclopedia of Archaeal and Bacterial Type Strains, Phase II (KMG-II): from individual species to whole genera.</title>
        <authorList>
            <person name="Goeker M."/>
        </authorList>
    </citation>
    <scope>NUCLEOTIDE SEQUENCE [LARGE SCALE GENOMIC DNA]</scope>
    <source>
        <strain evidence="1 2">DSM 18602</strain>
    </source>
</reference>
<proteinExistence type="predicted"/>
<comment type="caution">
    <text evidence="1">The sequence shown here is derived from an EMBL/GenBank/DDBJ whole genome shotgun (WGS) entry which is preliminary data.</text>
</comment>
<dbReference type="OrthoDB" id="798907at2"/>
<dbReference type="AlphaFoldDB" id="A0A495J3B9"/>
<accession>A0A495J3B9</accession>
<evidence type="ECO:0000313" key="2">
    <source>
        <dbReference type="Proteomes" id="UP000268007"/>
    </source>
</evidence>
<dbReference type="Proteomes" id="UP000268007">
    <property type="component" value="Unassembled WGS sequence"/>
</dbReference>
<evidence type="ECO:0000313" key="1">
    <source>
        <dbReference type="EMBL" id="RKR83171.1"/>
    </source>
</evidence>
<dbReference type="EMBL" id="RBKU01000001">
    <property type="protein sequence ID" value="RKR83171.1"/>
    <property type="molecule type" value="Genomic_DNA"/>
</dbReference>
<keyword evidence="2" id="KW-1185">Reference proteome</keyword>